<dbReference type="InterPro" id="IPR035422">
    <property type="entry name" value="AlgF"/>
</dbReference>
<comment type="pathway">
    <text evidence="2">Glycan biosynthesis; alginate biosynthesis.</text>
</comment>
<dbReference type="RefSeq" id="WP_087463252.1">
    <property type="nucleotide sequence ID" value="NZ_CP021425.1"/>
</dbReference>
<feature type="chain" id="PRO_5012101192" description="Alginate biosynthesis protein AlgF" evidence="8">
    <location>
        <begin position="24"/>
        <end position="214"/>
    </location>
</feature>
<dbReference type="OrthoDB" id="6076977at2"/>
<proteinExistence type="inferred from homology"/>
<accession>A0A1Y0IDG4</accession>
<gene>
    <name evidence="9" type="ORF">OLMES_4485</name>
</gene>
<evidence type="ECO:0000256" key="3">
    <source>
        <dbReference type="ARBA" id="ARBA00010033"/>
    </source>
</evidence>
<keyword evidence="10" id="KW-1185">Reference proteome</keyword>
<keyword evidence="7" id="KW-0016">Alginate biosynthesis</keyword>
<keyword evidence="6" id="KW-0574">Periplasm</keyword>
<evidence type="ECO:0000313" key="10">
    <source>
        <dbReference type="Proteomes" id="UP000196027"/>
    </source>
</evidence>
<keyword evidence="5 8" id="KW-0732">Signal</keyword>
<comment type="subcellular location">
    <subcellularLocation>
        <location evidence="1">Periplasm</location>
    </subcellularLocation>
</comment>
<evidence type="ECO:0000256" key="4">
    <source>
        <dbReference type="ARBA" id="ARBA00013964"/>
    </source>
</evidence>
<name>A0A1Y0IDG4_9GAMM</name>
<dbReference type="EMBL" id="CP021425">
    <property type="protein sequence ID" value="ARU58481.1"/>
    <property type="molecule type" value="Genomic_DNA"/>
</dbReference>
<evidence type="ECO:0000256" key="1">
    <source>
        <dbReference type="ARBA" id="ARBA00004418"/>
    </source>
</evidence>
<dbReference type="KEGG" id="ome:OLMES_4485"/>
<dbReference type="AlphaFoldDB" id="A0A1Y0IDG4"/>
<dbReference type="Pfam" id="PF11182">
    <property type="entry name" value="AlgF"/>
    <property type="match status" value="1"/>
</dbReference>
<evidence type="ECO:0000256" key="5">
    <source>
        <dbReference type="ARBA" id="ARBA00022729"/>
    </source>
</evidence>
<evidence type="ECO:0000256" key="8">
    <source>
        <dbReference type="SAM" id="SignalP"/>
    </source>
</evidence>
<evidence type="ECO:0000256" key="6">
    <source>
        <dbReference type="ARBA" id="ARBA00022764"/>
    </source>
</evidence>
<protein>
    <recommendedName>
        <fullName evidence="4">Alginate biosynthesis protein AlgF</fullName>
    </recommendedName>
</protein>
<dbReference type="GO" id="GO:0042121">
    <property type="term" value="P:alginic acid biosynthetic process"/>
    <property type="evidence" value="ECO:0007669"/>
    <property type="project" value="UniProtKB-UniPathway"/>
</dbReference>
<dbReference type="UniPathway" id="UPA00286"/>
<dbReference type="GO" id="GO:0016740">
    <property type="term" value="F:transferase activity"/>
    <property type="evidence" value="ECO:0007669"/>
    <property type="project" value="UniProtKB-KW"/>
</dbReference>
<comment type="similarity">
    <text evidence="3">Belongs to the AlgF family.</text>
</comment>
<sequence>MKKVLASIVIGLTALFGLSTTFAGEGALYDPVAPDGAAFVRIVNLTGQTQEGIALANKTFPEVEPFNVGDYLFFTEYSIEGTIKGSPQKFILKADTRYTLVINASSTTLIEDPAPGKRTKAMIIAYNLAPDEKVDFKTADGKASVLTGISTGKNDHREINAVKIDFGFFSASKRLGETGKKIALKRGSGYSAFLIGNQDGYRMIWAENKDNTRI</sequence>
<dbReference type="GO" id="GO:0042597">
    <property type="term" value="C:periplasmic space"/>
    <property type="evidence" value="ECO:0007669"/>
    <property type="project" value="UniProtKB-SubCell"/>
</dbReference>
<reference evidence="9 10" key="1">
    <citation type="submission" date="2017-05" db="EMBL/GenBank/DDBJ databases">
        <title>Genomic insights into alkan degradation activity of Oleiphilus messinensis.</title>
        <authorList>
            <person name="Kozyavkin S.A."/>
            <person name="Slesarev A.I."/>
            <person name="Golyshin P.N."/>
            <person name="Korzhenkov A."/>
            <person name="Golyshina O.N."/>
            <person name="Toshchakov S.V."/>
        </authorList>
    </citation>
    <scope>NUCLEOTIDE SEQUENCE [LARGE SCALE GENOMIC DNA]</scope>
    <source>
        <strain evidence="9 10">ME102</strain>
    </source>
</reference>
<dbReference type="Proteomes" id="UP000196027">
    <property type="component" value="Chromosome"/>
</dbReference>
<evidence type="ECO:0000256" key="2">
    <source>
        <dbReference type="ARBA" id="ARBA00005182"/>
    </source>
</evidence>
<organism evidence="9 10">
    <name type="scientific">Oleiphilus messinensis</name>
    <dbReference type="NCBI Taxonomy" id="141451"/>
    <lineage>
        <taxon>Bacteria</taxon>
        <taxon>Pseudomonadati</taxon>
        <taxon>Pseudomonadota</taxon>
        <taxon>Gammaproteobacteria</taxon>
        <taxon>Oceanospirillales</taxon>
        <taxon>Oleiphilaceae</taxon>
        <taxon>Oleiphilus</taxon>
    </lineage>
</organism>
<evidence type="ECO:0000313" key="9">
    <source>
        <dbReference type="EMBL" id="ARU58481.1"/>
    </source>
</evidence>
<keyword evidence="9" id="KW-0808">Transferase</keyword>
<feature type="signal peptide" evidence="8">
    <location>
        <begin position="1"/>
        <end position="23"/>
    </location>
</feature>
<evidence type="ECO:0000256" key="7">
    <source>
        <dbReference type="ARBA" id="ARBA00022841"/>
    </source>
</evidence>